<proteinExistence type="predicted"/>
<evidence type="ECO:0000313" key="1">
    <source>
        <dbReference type="EMBL" id="SNB73646.1"/>
    </source>
</evidence>
<gene>
    <name evidence="1" type="ORF">SAMN02746019_00019440</name>
</gene>
<sequence>MKHVRPEERLQALRAEIARLIRDGDDEEGLRLRALLAELERWEAVRLNSRPTPWLSRDSLPQ</sequence>
<accession>A0A212RM83</accession>
<protein>
    <submittedName>
        <fullName evidence="1">Uncharacterized protein</fullName>
    </submittedName>
</protein>
<dbReference type="AlphaFoldDB" id="A0A212RM83"/>
<dbReference type="InParanoid" id="A0A212RM83"/>
<dbReference type="RefSeq" id="WP_088572195.1">
    <property type="nucleotide sequence ID" value="NZ_FYEK01000071.1"/>
</dbReference>
<organism evidence="1 2">
    <name type="scientific">Thermoflexus hugenholtzii JAD2</name>
    <dbReference type="NCBI Taxonomy" id="877466"/>
    <lineage>
        <taxon>Bacteria</taxon>
        <taxon>Bacillati</taxon>
        <taxon>Chloroflexota</taxon>
        <taxon>Thermoflexia</taxon>
        <taxon>Thermoflexales</taxon>
        <taxon>Thermoflexaceae</taxon>
        <taxon>Thermoflexus</taxon>
    </lineage>
</organism>
<name>A0A212RM83_9CHLR</name>
<dbReference type="EMBL" id="FYEK01000071">
    <property type="protein sequence ID" value="SNB73646.1"/>
    <property type="molecule type" value="Genomic_DNA"/>
</dbReference>
<keyword evidence="2" id="KW-1185">Reference proteome</keyword>
<evidence type="ECO:0000313" key="2">
    <source>
        <dbReference type="Proteomes" id="UP000197025"/>
    </source>
</evidence>
<dbReference type="Proteomes" id="UP000197025">
    <property type="component" value="Unassembled WGS sequence"/>
</dbReference>
<reference evidence="2" key="1">
    <citation type="submission" date="2017-06" db="EMBL/GenBank/DDBJ databases">
        <authorList>
            <person name="Varghese N."/>
            <person name="Submissions S."/>
        </authorList>
    </citation>
    <scope>NUCLEOTIDE SEQUENCE [LARGE SCALE GENOMIC DNA]</scope>
    <source>
        <strain evidence="2">JAD2</strain>
    </source>
</reference>